<dbReference type="RefSeq" id="WP_215625768.1">
    <property type="nucleotide sequence ID" value="NZ_CP067089.2"/>
</dbReference>
<dbReference type="AlphaFoldDB" id="A0A7T8B9H6"/>
<name>A0A7T8B9H6_9SPIR</name>
<evidence type="ECO:0000313" key="2">
    <source>
        <dbReference type="Proteomes" id="UP000595917"/>
    </source>
</evidence>
<dbReference type="Proteomes" id="UP000595917">
    <property type="component" value="Chromosome"/>
</dbReference>
<gene>
    <name evidence="1" type="ORF">JFL75_16215</name>
</gene>
<evidence type="ECO:0000313" key="1">
    <source>
        <dbReference type="EMBL" id="QQO08462.1"/>
    </source>
</evidence>
<accession>A0A7T8B9H6</accession>
<reference evidence="1" key="1">
    <citation type="submission" date="2021-01" db="EMBL/GenBank/DDBJ databases">
        <title>Description of Breznakiella homolactica.</title>
        <authorList>
            <person name="Song Y."/>
            <person name="Brune A."/>
        </authorList>
    </citation>
    <scope>NUCLEOTIDE SEQUENCE</scope>
    <source>
        <strain evidence="1">RmG30</strain>
    </source>
</reference>
<sequence length="316" mass="36471">MLSLSEQEQQLVTEIQEYLTANYPEESELVSKRFSSLKALGEAISLFPSVRENQVLRGEVRSEQDLVKSLYQFSTSSRLLYTPTRVVATRGYLVAKFQSFSMLAMLVPDIKKLYVPLQKVIFSIISTLMAEEVYFSGLDEPSFSDAIKIQLAHDLISIWDTGNDPRMNRHLPALQALWAARDASPPCFGTMNGSSEMMRLSMELGDDWRKFLIDNLTDDETRWALEEFLFGISYEEILEVRSRLNKYGISAVDHNEVRSYLGKIPSYASIENDDPRVIYNFYVERRDAAFFRKRFSLPGPKKTLEELYVKYRIARE</sequence>
<proteinExistence type="predicted"/>
<dbReference type="KEGG" id="bhc:JFL75_16215"/>
<organism evidence="1 2">
    <name type="scientific">Breznakiella homolactica</name>
    <dbReference type="NCBI Taxonomy" id="2798577"/>
    <lineage>
        <taxon>Bacteria</taxon>
        <taxon>Pseudomonadati</taxon>
        <taxon>Spirochaetota</taxon>
        <taxon>Spirochaetia</taxon>
        <taxon>Spirochaetales</taxon>
        <taxon>Breznakiellaceae</taxon>
        <taxon>Breznakiella</taxon>
    </lineage>
</organism>
<keyword evidence="2" id="KW-1185">Reference proteome</keyword>
<dbReference type="EMBL" id="CP067089">
    <property type="protein sequence ID" value="QQO08462.1"/>
    <property type="molecule type" value="Genomic_DNA"/>
</dbReference>
<protein>
    <submittedName>
        <fullName evidence="1">Uncharacterized protein</fullName>
    </submittedName>
</protein>